<keyword evidence="4" id="KW-0539">Nucleus</keyword>
<evidence type="ECO:0000313" key="8">
    <source>
        <dbReference type="Proteomes" id="UP001634393"/>
    </source>
</evidence>
<feature type="compositionally biased region" description="Acidic residues" evidence="5">
    <location>
        <begin position="72"/>
        <end position="85"/>
    </location>
</feature>
<keyword evidence="3" id="KW-0936">Ethylene signaling pathway</keyword>
<dbReference type="Proteomes" id="UP001634393">
    <property type="component" value="Unassembled WGS sequence"/>
</dbReference>
<evidence type="ECO:0000313" key="7">
    <source>
        <dbReference type="EMBL" id="KAL3829912.1"/>
    </source>
</evidence>
<feature type="region of interest" description="Disordered" evidence="5">
    <location>
        <begin position="1"/>
        <end position="42"/>
    </location>
</feature>
<comment type="subcellular location">
    <subcellularLocation>
        <location evidence="1">Nucleus</location>
    </subcellularLocation>
</comment>
<dbReference type="GO" id="GO:0009873">
    <property type="term" value="P:ethylene-activated signaling pathway"/>
    <property type="evidence" value="ECO:0007669"/>
    <property type="project" value="UniProtKB-KW"/>
</dbReference>
<proteinExistence type="inferred from homology"/>
<sequence>MVKFHEEIEPPTSPSSTVMEVEPTTSPSSTVMEVDELTEEDETISYDDLKRRMSHDRMHLQKLKAERHDQFDNSEDESSEVDEEAQTSYLMKRQQSRRKKMSRSQDVILKCMLKIMEVCNAQGFVYGIVPEKGKPVSGCSESLREWWKDEVKFDQNAPSALADILPKIMDTFDDPLSCMHLLQELQDTTLGSLLSALMQHCVPPQRRFPLERGLAPPWWPKGDEVWWGDQGALALEQGPPPYRKPHGLKKAWKITVLAAIIKHMSPNLDRMRRVVNQSKSLQDKMTAKETVTWSKVVNQEALLSKLIEKSLEISSSEEEGRGKRKRSFGIEEAIKCPKGDFELDENSRSDDNKIDEWEDSFSNKEIVLREEGSSVSTSMESYWEENLIEQLRLNPNIGEFLDGDHEEIDATSVWDLTYLKY</sequence>
<accession>A0ABD3T0K9</accession>
<protein>
    <recommendedName>
        <fullName evidence="6">Ethylene insensitive 3-like DNA-binding domain-containing protein</fullName>
    </recommendedName>
</protein>
<dbReference type="PANTHER" id="PTHR33305:SF29">
    <property type="entry name" value="ETHYLENE INSENSITIVE 3-LIKE 5 PROTEIN"/>
    <property type="match status" value="1"/>
</dbReference>
<evidence type="ECO:0000259" key="6">
    <source>
        <dbReference type="Pfam" id="PF04873"/>
    </source>
</evidence>
<dbReference type="AlphaFoldDB" id="A0ABD3T0K9"/>
<feature type="domain" description="Ethylene insensitive 3-like DNA-binding" evidence="6">
    <location>
        <begin position="47"/>
        <end position="300"/>
    </location>
</feature>
<evidence type="ECO:0000256" key="4">
    <source>
        <dbReference type="ARBA" id="ARBA00023242"/>
    </source>
</evidence>
<reference evidence="7 8" key="1">
    <citation type="submission" date="2024-12" db="EMBL/GenBank/DDBJ databases">
        <title>The unique morphological basis and parallel evolutionary history of personate flowers in Penstemon.</title>
        <authorList>
            <person name="Depatie T.H."/>
            <person name="Wessinger C.A."/>
        </authorList>
    </citation>
    <scope>NUCLEOTIDE SEQUENCE [LARGE SCALE GENOMIC DNA]</scope>
    <source>
        <strain evidence="7">WTNN_2</strain>
        <tissue evidence="7">Leaf</tissue>
    </source>
</reference>
<keyword evidence="8" id="KW-1185">Reference proteome</keyword>
<evidence type="ECO:0000256" key="1">
    <source>
        <dbReference type="ARBA" id="ARBA00004123"/>
    </source>
</evidence>
<organism evidence="7 8">
    <name type="scientific">Penstemon smallii</name>
    <dbReference type="NCBI Taxonomy" id="265156"/>
    <lineage>
        <taxon>Eukaryota</taxon>
        <taxon>Viridiplantae</taxon>
        <taxon>Streptophyta</taxon>
        <taxon>Embryophyta</taxon>
        <taxon>Tracheophyta</taxon>
        <taxon>Spermatophyta</taxon>
        <taxon>Magnoliopsida</taxon>
        <taxon>eudicotyledons</taxon>
        <taxon>Gunneridae</taxon>
        <taxon>Pentapetalae</taxon>
        <taxon>asterids</taxon>
        <taxon>lamiids</taxon>
        <taxon>Lamiales</taxon>
        <taxon>Plantaginaceae</taxon>
        <taxon>Cheloneae</taxon>
        <taxon>Penstemon</taxon>
    </lineage>
</organism>
<name>A0ABD3T0K9_9LAMI</name>
<gene>
    <name evidence="7" type="ORF">ACJIZ3_018714</name>
</gene>
<evidence type="ECO:0000256" key="2">
    <source>
        <dbReference type="ARBA" id="ARBA00009416"/>
    </source>
</evidence>
<dbReference type="PANTHER" id="PTHR33305">
    <property type="entry name" value="ETHYLENE INSENSITIVE 3-LIKE 2 PROTEIN"/>
    <property type="match status" value="1"/>
</dbReference>
<dbReference type="EMBL" id="JBJXBP010000005">
    <property type="protein sequence ID" value="KAL3829912.1"/>
    <property type="molecule type" value="Genomic_DNA"/>
</dbReference>
<feature type="compositionally biased region" description="Polar residues" evidence="5">
    <location>
        <begin position="14"/>
        <end position="31"/>
    </location>
</feature>
<dbReference type="InterPro" id="IPR047091">
    <property type="entry name" value="EIN3-like_DNA-bd"/>
</dbReference>
<feature type="region of interest" description="Disordered" evidence="5">
    <location>
        <begin position="64"/>
        <end position="98"/>
    </location>
</feature>
<dbReference type="InterPro" id="IPR006957">
    <property type="entry name" value="EIN3"/>
</dbReference>
<dbReference type="SUPFAM" id="SSF116768">
    <property type="entry name" value="DNA-binding domain of EIN3-like"/>
    <property type="match status" value="1"/>
</dbReference>
<comment type="caution">
    <text evidence="7">The sequence shown here is derived from an EMBL/GenBank/DDBJ whole genome shotgun (WGS) entry which is preliminary data.</text>
</comment>
<dbReference type="InterPro" id="IPR023278">
    <property type="entry name" value="Ethylene_insens-like_DNA-bd"/>
</dbReference>
<dbReference type="Pfam" id="PF04873">
    <property type="entry name" value="EIN3_DNA-bd"/>
    <property type="match status" value="1"/>
</dbReference>
<dbReference type="GO" id="GO:0005634">
    <property type="term" value="C:nucleus"/>
    <property type="evidence" value="ECO:0007669"/>
    <property type="project" value="UniProtKB-SubCell"/>
</dbReference>
<evidence type="ECO:0000256" key="5">
    <source>
        <dbReference type="SAM" id="MobiDB-lite"/>
    </source>
</evidence>
<comment type="similarity">
    <text evidence="2">Belongs to the EIN3 family.</text>
</comment>
<dbReference type="FunFam" id="1.10.3180.10:FF:000001">
    <property type="entry name" value="Ethylene insensitive 3-like 1"/>
    <property type="match status" value="1"/>
</dbReference>
<evidence type="ECO:0000256" key="3">
    <source>
        <dbReference type="ARBA" id="ARBA00022745"/>
    </source>
</evidence>
<dbReference type="Gene3D" id="1.10.3180.10">
    <property type="entry name" value="DNA-binding domain of EIN3-like"/>
    <property type="match status" value="2"/>
</dbReference>
<feature type="compositionally biased region" description="Acidic residues" evidence="5">
    <location>
        <begin position="33"/>
        <end position="42"/>
    </location>
</feature>